<dbReference type="AlphaFoldDB" id="A0ABC8TWI0"/>
<evidence type="ECO:0000313" key="3">
    <source>
        <dbReference type="Proteomes" id="UP001642360"/>
    </source>
</evidence>
<protein>
    <submittedName>
        <fullName evidence="2">Uncharacterized protein</fullName>
    </submittedName>
</protein>
<dbReference type="EMBL" id="CAUOFW020006214">
    <property type="protein sequence ID" value="CAK9173796.1"/>
    <property type="molecule type" value="Genomic_DNA"/>
</dbReference>
<keyword evidence="3" id="KW-1185">Reference proteome</keyword>
<feature type="signal peptide" evidence="1">
    <location>
        <begin position="1"/>
        <end position="24"/>
    </location>
</feature>
<name>A0ABC8TWI0_9AQUA</name>
<accession>A0ABC8TWI0</accession>
<comment type="caution">
    <text evidence="2">The sequence shown here is derived from an EMBL/GenBank/DDBJ whole genome shotgun (WGS) entry which is preliminary data.</text>
</comment>
<keyword evidence="1" id="KW-0732">Signal</keyword>
<dbReference type="PANTHER" id="PTHR35301">
    <property type="entry name" value="CLAVATA3/ESR (CLE)-RELATED PROTEIN 41-RELATED"/>
    <property type="match status" value="1"/>
</dbReference>
<evidence type="ECO:0000256" key="1">
    <source>
        <dbReference type="SAM" id="SignalP"/>
    </source>
</evidence>
<dbReference type="PANTHER" id="PTHR35301:SF2">
    <property type="match status" value="1"/>
</dbReference>
<dbReference type="Proteomes" id="UP001642360">
    <property type="component" value="Unassembled WGS sequence"/>
</dbReference>
<organism evidence="2 3">
    <name type="scientific">Ilex paraguariensis</name>
    <name type="common">yerba mate</name>
    <dbReference type="NCBI Taxonomy" id="185542"/>
    <lineage>
        <taxon>Eukaryota</taxon>
        <taxon>Viridiplantae</taxon>
        <taxon>Streptophyta</taxon>
        <taxon>Embryophyta</taxon>
        <taxon>Tracheophyta</taxon>
        <taxon>Spermatophyta</taxon>
        <taxon>Magnoliopsida</taxon>
        <taxon>eudicotyledons</taxon>
        <taxon>Gunneridae</taxon>
        <taxon>Pentapetalae</taxon>
        <taxon>asterids</taxon>
        <taxon>campanulids</taxon>
        <taxon>Aquifoliales</taxon>
        <taxon>Aquifoliaceae</taxon>
        <taxon>Ilex</taxon>
    </lineage>
</organism>
<feature type="chain" id="PRO_5044784820" evidence="1">
    <location>
        <begin position="25"/>
        <end position="104"/>
    </location>
</feature>
<reference evidence="2 3" key="1">
    <citation type="submission" date="2024-02" db="EMBL/GenBank/DDBJ databases">
        <authorList>
            <person name="Vignale AGUSTIN F."/>
            <person name="Sosa J E."/>
            <person name="Modenutti C."/>
        </authorList>
    </citation>
    <scope>NUCLEOTIDE SEQUENCE [LARGE SCALE GENOMIC DNA]</scope>
</reference>
<gene>
    <name evidence="2" type="ORF">ILEXP_LOCUS43525</name>
</gene>
<sequence>MASTTKSPTILVFLLLLFFVPLFARPLDVSMASMASSISVQRVLLYSPITMQSTMNSNPGRPETTGTTTTTAAATAITTTSNSNRQFWAAAHEVPSGPNPESNK</sequence>
<proteinExistence type="predicted"/>
<dbReference type="InterPro" id="IPR037495">
    <property type="entry name" value="CLE41/42/44"/>
</dbReference>
<evidence type="ECO:0000313" key="2">
    <source>
        <dbReference type="EMBL" id="CAK9173796.1"/>
    </source>
</evidence>